<accession>A0A368NZQ3</accession>
<sequence>MRLRSDIFVAAIIRSVFSAGGFAAVERKGMDQAGAIFLRQRFRDGLESLYAPAPQSLIEDDDAEMSGDRRFERRLDKVDACEVAALMEREYRFDPDLWLVEIEIDQLDGLFSLVGEGG</sequence>
<name>A0A368NZQ3_AGRVI</name>
<dbReference type="GeneID" id="60682024"/>
<reference evidence="1 2" key="1">
    <citation type="submission" date="2018-08" db="EMBL/GenBank/DDBJ databases">
        <title>Genome sequencing of Agrobacterium vitis strain ICMP 10754.</title>
        <authorList>
            <person name="Visnovsky S.B."/>
            <person name="Pitman A.R."/>
        </authorList>
    </citation>
    <scope>NUCLEOTIDE SEQUENCE [LARGE SCALE GENOMIC DNA]</scope>
    <source>
        <strain evidence="1 2">ICMP 10754</strain>
    </source>
</reference>
<dbReference type="OrthoDB" id="9809136at2"/>
<dbReference type="InterPro" id="IPR009964">
    <property type="entry name" value="DUF1491"/>
</dbReference>
<proteinExistence type="predicted"/>
<dbReference type="AlphaFoldDB" id="A0A368NZQ3"/>
<organism evidence="1 2">
    <name type="scientific">Agrobacterium vitis</name>
    <name type="common">Rhizobium vitis</name>
    <dbReference type="NCBI Taxonomy" id="373"/>
    <lineage>
        <taxon>Bacteria</taxon>
        <taxon>Pseudomonadati</taxon>
        <taxon>Pseudomonadota</taxon>
        <taxon>Alphaproteobacteria</taxon>
        <taxon>Hyphomicrobiales</taxon>
        <taxon>Rhizobiaceae</taxon>
        <taxon>Rhizobium/Agrobacterium group</taxon>
        <taxon>Agrobacterium</taxon>
    </lineage>
</organism>
<dbReference type="Gene3D" id="3.40.1530.20">
    <property type="entry name" value="Protein of unknown function (DUF1491)"/>
    <property type="match status" value="1"/>
</dbReference>
<dbReference type="EMBL" id="QUSG01000001">
    <property type="protein sequence ID" value="KAA3532131.1"/>
    <property type="molecule type" value="Genomic_DNA"/>
</dbReference>
<evidence type="ECO:0000313" key="2">
    <source>
        <dbReference type="Proteomes" id="UP000436911"/>
    </source>
</evidence>
<gene>
    <name evidence="1" type="ORF">DXT89_01890</name>
</gene>
<dbReference type="RefSeq" id="WP_060718933.1">
    <property type="nucleotide sequence ID" value="NZ_CP055265.1"/>
</dbReference>
<comment type="caution">
    <text evidence="1">The sequence shown here is derived from an EMBL/GenBank/DDBJ whole genome shotgun (WGS) entry which is preliminary data.</text>
</comment>
<evidence type="ECO:0000313" key="1">
    <source>
        <dbReference type="EMBL" id="KAA3532131.1"/>
    </source>
</evidence>
<protein>
    <submittedName>
        <fullName evidence="1">DUF1491 family protein</fullName>
    </submittedName>
</protein>
<dbReference type="Pfam" id="PF07372">
    <property type="entry name" value="DUF1491"/>
    <property type="match status" value="1"/>
</dbReference>
<dbReference type="Proteomes" id="UP000436911">
    <property type="component" value="Unassembled WGS sequence"/>
</dbReference>